<reference evidence="2 3" key="1">
    <citation type="submission" date="2020-07" db="EMBL/GenBank/DDBJ databases">
        <title>Facklamia lactis sp. nov., isolated from raw milk.</title>
        <authorList>
            <person name="Doll E.V."/>
            <person name="Huptas C."/>
            <person name="Staib L."/>
            <person name="Wenning M."/>
            <person name="Scherer S."/>
        </authorList>
    </citation>
    <scope>NUCLEOTIDE SEQUENCE [LARGE SCALE GENOMIC DNA]</scope>
    <source>
        <strain evidence="2 3">DSM 111018</strain>
    </source>
</reference>
<accession>A0ABS0LT27</accession>
<dbReference type="PANTHER" id="PTHR31446">
    <property type="entry name" value="ACID PHOSPHATASE/VANADIUM-DEPENDENT HALOPEROXIDASE-RELATED PROTEIN"/>
    <property type="match status" value="1"/>
</dbReference>
<evidence type="ECO:0000313" key="2">
    <source>
        <dbReference type="EMBL" id="MBG9986610.1"/>
    </source>
</evidence>
<evidence type="ECO:0000313" key="3">
    <source>
        <dbReference type="Proteomes" id="UP000721415"/>
    </source>
</evidence>
<feature type="transmembrane region" description="Helical" evidence="1">
    <location>
        <begin position="60"/>
        <end position="79"/>
    </location>
</feature>
<comment type="caution">
    <text evidence="2">The sequence shown here is derived from an EMBL/GenBank/DDBJ whole genome shotgun (WGS) entry which is preliminary data.</text>
</comment>
<keyword evidence="3" id="KW-1185">Reference proteome</keyword>
<feature type="transmembrane region" description="Helical" evidence="1">
    <location>
        <begin position="150"/>
        <end position="171"/>
    </location>
</feature>
<keyword evidence="1" id="KW-0472">Membrane</keyword>
<dbReference type="Proteomes" id="UP000721415">
    <property type="component" value="Unassembled WGS sequence"/>
</dbReference>
<dbReference type="EMBL" id="JACBXQ010000004">
    <property type="protein sequence ID" value="MBG9986610.1"/>
    <property type="molecule type" value="Genomic_DNA"/>
</dbReference>
<evidence type="ECO:0000256" key="1">
    <source>
        <dbReference type="SAM" id="Phobius"/>
    </source>
</evidence>
<organism evidence="2 3">
    <name type="scientific">Facklamia lactis</name>
    <dbReference type="NCBI Taxonomy" id="2749967"/>
    <lineage>
        <taxon>Bacteria</taxon>
        <taxon>Bacillati</taxon>
        <taxon>Bacillota</taxon>
        <taxon>Bacilli</taxon>
        <taxon>Lactobacillales</taxon>
        <taxon>Aerococcaceae</taxon>
        <taxon>Facklamia</taxon>
    </lineage>
</organism>
<dbReference type="PANTHER" id="PTHR31446:SF29">
    <property type="entry name" value="ACID PHOSPHATASE_VANADIUM-DEPENDENT HALOPEROXIDASE-RELATED PROTEIN"/>
    <property type="match status" value="1"/>
</dbReference>
<protein>
    <submittedName>
        <fullName evidence="2">Divergent PAP2 family protein</fullName>
    </submittedName>
</protein>
<gene>
    <name evidence="2" type="ORF">HZY91_06845</name>
</gene>
<keyword evidence="1" id="KW-0812">Transmembrane</keyword>
<dbReference type="InterPro" id="IPR003832">
    <property type="entry name" value="DUF212"/>
</dbReference>
<keyword evidence="1" id="KW-1133">Transmembrane helix</keyword>
<dbReference type="RefSeq" id="WP_197115534.1">
    <property type="nucleotide sequence ID" value="NZ_JACBXQ010000004.1"/>
</dbReference>
<proteinExistence type="predicted"/>
<name>A0ABS0LT27_9LACT</name>
<sequence>MNYPLITAFAAIFFAQALKYPIAFFSRKSPELKIMTSTGGMPSSHSAAVSSLIASLIFEYGFSSPYVAIATIFGVIIMFDSMGVRRQSGEQGIVIDILVKYLTDKKQNIKKEIVDRNMTHSENPLANQLEIDHYEDLVINNYLGHKPTEVFAGIMTGGFVAIVARMIYLSFYSQ</sequence>
<dbReference type="Pfam" id="PF02681">
    <property type="entry name" value="DUF212"/>
    <property type="match status" value="1"/>
</dbReference>